<sequence>MWDEYGLLLSSLEAEGHYWPEKKGTDIRVVSDIYHEPSRGGTWLVLGRDDAPFFNYYAITVKRANIGEYQSPFDGIYNRSVLYGKITLSKTVSIPPICTQQEIDPTGKEIKHIIEFQPQKISLYIYTYINSDVEKAHSSHYVSSIHFYRDHKQKYVIVGTNKGRMYDYRVSGSGDVLQEDYSYSYTNSSTASDTPILHVYPAFRKLEVAFVTKFGWQLMRIPRFRESSTFCEFDEITDVSSVAADQTLTNYLYIGTSQGELLVYDMKQRLGNEARCWCVDRFFVGTERVPLALQTISGYVFVATNSSFYVYN</sequence>
<name>X6MYA3_RETFI</name>
<proteinExistence type="predicted"/>
<feature type="non-terminal residue" evidence="1">
    <location>
        <position position="312"/>
    </location>
</feature>
<dbReference type="EMBL" id="ASPP01015568">
    <property type="protein sequence ID" value="ETO18060.1"/>
    <property type="molecule type" value="Genomic_DNA"/>
</dbReference>
<keyword evidence="2" id="KW-1185">Reference proteome</keyword>
<comment type="caution">
    <text evidence="1">The sequence shown here is derived from an EMBL/GenBank/DDBJ whole genome shotgun (WGS) entry which is preliminary data.</text>
</comment>
<dbReference type="SUPFAM" id="SSF50978">
    <property type="entry name" value="WD40 repeat-like"/>
    <property type="match status" value="1"/>
</dbReference>
<organism evidence="1 2">
    <name type="scientific">Reticulomyxa filosa</name>
    <dbReference type="NCBI Taxonomy" id="46433"/>
    <lineage>
        <taxon>Eukaryota</taxon>
        <taxon>Sar</taxon>
        <taxon>Rhizaria</taxon>
        <taxon>Retaria</taxon>
        <taxon>Foraminifera</taxon>
        <taxon>Monothalamids</taxon>
        <taxon>Reticulomyxidae</taxon>
        <taxon>Reticulomyxa</taxon>
    </lineage>
</organism>
<reference evidence="1 2" key="1">
    <citation type="journal article" date="2013" name="Curr. Biol.">
        <title>The Genome of the Foraminiferan Reticulomyxa filosa.</title>
        <authorList>
            <person name="Glockner G."/>
            <person name="Hulsmann N."/>
            <person name="Schleicher M."/>
            <person name="Noegel A.A."/>
            <person name="Eichinger L."/>
            <person name="Gallinger C."/>
            <person name="Pawlowski J."/>
            <person name="Sierra R."/>
            <person name="Euteneuer U."/>
            <person name="Pillet L."/>
            <person name="Moustafa A."/>
            <person name="Platzer M."/>
            <person name="Groth M."/>
            <person name="Szafranski K."/>
            <person name="Schliwa M."/>
        </authorList>
    </citation>
    <scope>NUCLEOTIDE SEQUENCE [LARGE SCALE GENOMIC DNA]</scope>
</reference>
<protein>
    <submittedName>
        <fullName evidence="1">Uncharacterized protein</fullName>
    </submittedName>
</protein>
<dbReference type="InterPro" id="IPR036322">
    <property type="entry name" value="WD40_repeat_dom_sf"/>
</dbReference>
<dbReference type="Proteomes" id="UP000023152">
    <property type="component" value="Unassembled WGS sequence"/>
</dbReference>
<evidence type="ECO:0000313" key="2">
    <source>
        <dbReference type="Proteomes" id="UP000023152"/>
    </source>
</evidence>
<evidence type="ECO:0000313" key="1">
    <source>
        <dbReference type="EMBL" id="ETO18060.1"/>
    </source>
</evidence>
<accession>X6MYA3</accession>
<gene>
    <name evidence="1" type="ORF">RFI_19235</name>
</gene>
<dbReference type="AlphaFoldDB" id="X6MYA3"/>